<dbReference type="AlphaFoldDB" id="A0A1G9VP57"/>
<dbReference type="EMBL" id="LT629701">
    <property type="protein sequence ID" value="SDM73890.1"/>
    <property type="molecule type" value="Genomic_DNA"/>
</dbReference>
<reference evidence="1 2" key="1">
    <citation type="submission" date="2016-10" db="EMBL/GenBank/DDBJ databases">
        <authorList>
            <person name="de Groot N.N."/>
        </authorList>
    </citation>
    <scope>NUCLEOTIDE SEQUENCE [LARGE SCALE GENOMIC DNA]</scope>
    <source>
        <strain evidence="1 2">DSM 44149</strain>
    </source>
</reference>
<evidence type="ECO:0000313" key="2">
    <source>
        <dbReference type="Proteomes" id="UP000183376"/>
    </source>
</evidence>
<evidence type="ECO:0000313" key="1">
    <source>
        <dbReference type="EMBL" id="SDM73890.1"/>
    </source>
</evidence>
<name>A0A1G9VP57_ALLAB</name>
<proteinExistence type="predicted"/>
<dbReference type="Proteomes" id="UP000183376">
    <property type="component" value="Chromosome I"/>
</dbReference>
<protein>
    <recommendedName>
        <fullName evidence="3">Peptidase inhibitor family I36</fullName>
    </recommendedName>
</protein>
<sequence>MVTGAAVFSATPALAKGSGQCQHQICMWEDINYDGDLYVDAPAVVGCHDIHGWNGDNEISSVRNKSDRYTLYLYSEDGCVGELIKLHPNHDRADLAYYFVNDDAESYAVRDE</sequence>
<evidence type="ECO:0008006" key="3">
    <source>
        <dbReference type="Google" id="ProtNLM"/>
    </source>
</evidence>
<dbReference type="STRING" id="211114.SAMN04489726_3148"/>
<dbReference type="Gene3D" id="2.60.20.10">
    <property type="entry name" value="Crystallins"/>
    <property type="match status" value="1"/>
</dbReference>
<organism evidence="1 2">
    <name type="scientific">Allokutzneria albata</name>
    <name type="common">Kibdelosporangium albatum</name>
    <dbReference type="NCBI Taxonomy" id="211114"/>
    <lineage>
        <taxon>Bacteria</taxon>
        <taxon>Bacillati</taxon>
        <taxon>Actinomycetota</taxon>
        <taxon>Actinomycetes</taxon>
        <taxon>Pseudonocardiales</taxon>
        <taxon>Pseudonocardiaceae</taxon>
        <taxon>Allokutzneria</taxon>
    </lineage>
</organism>
<gene>
    <name evidence="1" type="ORF">SAMN04489726_3148</name>
</gene>
<dbReference type="InterPro" id="IPR011024">
    <property type="entry name" value="G_crystallin-like"/>
</dbReference>
<dbReference type="Pfam" id="PF03995">
    <property type="entry name" value="Inhibitor_I36"/>
    <property type="match status" value="1"/>
</dbReference>
<dbReference type="SUPFAM" id="SSF49695">
    <property type="entry name" value="gamma-Crystallin-like"/>
    <property type="match status" value="1"/>
</dbReference>
<accession>A0A1G9VP57</accession>
<keyword evidence="2" id="KW-1185">Reference proteome</keyword>